<dbReference type="Pfam" id="PF03923">
    <property type="entry name" value="Lipoprotein_16"/>
    <property type="match status" value="1"/>
</dbReference>
<dbReference type="PROSITE" id="PS51257">
    <property type="entry name" value="PROKAR_LIPOPROTEIN"/>
    <property type="match status" value="1"/>
</dbReference>
<dbReference type="EMBL" id="CVRF01000001">
    <property type="protein sequence ID" value="CRK85566.1"/>
    <property type="molecule type" value="Genomic_DNA"/>
</dbReference>
<organism evidence="1 2">
    <name type="scientific">Candidatus Providencia siddallii</name>
    <dbReference type="NCBI Taxonomy" id="1715285"/>
    <lineage>
        <taxon>Bacteria</taxon>
        <taxon>Pseudomonadati</taxon>
        <taxon>Pseudomonadota</taxon>
        <taxon>Gammaproteobacteria</taxon>
        <taxon>Enterobacterales</taxon>
        <taxon>Morganellaceae</taxon>
        <taxon>Providencia</taxon>
    </lineage>
</organism>
<name>A0A0M6W839_9GAMM</name>
<dbReference type="AlphaFoldDB" id="A0A0M6W839"/>
<accession>A0A0M6W839</accession>
<reference evidence="2" key="1">
    <citation type="submission" date="2015-05" db="EMBL/GenBank/DDBJ databases">
        <authorList>
            <person name="Manzano-Marin A."/>
        </authorList>
    </citation>
    <scope>NUCLEOTIDE SEQUENCE [LARGE SCALE GENOMIC DNA]</scope>
    <source>
        <strain evidence="2">officinalis</strain>
    </source>
</reference>
<gene>
    <name evidence="1" type="primary">yajG</name>
    <name evidence="1" type="ORF">SOFFGTOCOR_0125</name>
</gene>
<proteinExistence type="predicted"/>
<evidence type="ECO:0000313" key="1">
    <source>
        <dbReference type="EMBL" id="CRK85566.1"/>
    </source>
</evidence>
<sequence>MFKKTYLSIFILFIITACSTKNNIIRLEPKIILPTQKSTFNAASISVNNIDNRTNKYLSEVNRNGNLVVFELSRDPSYLMQEVVEKQMMARGIMLASQANINLIVQLNKLEAKINEGSLRHNITINSNVSITATTTNGLSKTRSFTRSFNTQEFLSANNKKIQIAVNNTLTNLINDMANDNEIADFIQQNSQF</sequence>
<keyword evidence="2" id="KW-1185">Reference proteome</keyword>
<evidence type="ECO:0000313" key="2">
    <source>
        <dbReference type="Proteomes" id="UP000242301"/>
    </source>
</evidence>
<protein>
    <submittedName>
        <fullName evidence="1">Uncharacterized lipoprotein YajG</fullName>
    </submittedName>
</protein>
<keyword evidence="1" id="KW-0449">Lipoprotein</keyword>
<dbReference type="STRING" id="1715285.SOFFGTOCOR_0125"/>
<dbReference type="Proteomes" id="UP000242301">
    <property type="component" value="Unassembled WGS sequence"/>
</dbReference>
<dbReference type="InterPro" id="IPR005619">
    <property type="entry name" value="Uncharacterised_YajG"/>
</dbReference>